<dbReference type="RefSeq" id="WP_188364867.1">
    <property type="nucleotide sequence ID" value="NZ_BAABJF010000015.1"/>
</dbReference>
<evidence type="ECO:0000256" key="2">
    <source>
        <dbReference type="SAM" id="SignalP"/>
    </source>
</evidence>
<feature type="chain" id="PRO_5037064953" evidence="2">
    <location>
        <begin position="20"/>
        <end position="198"/>
    </location>
</feature>
<keyword evidence="4" id="KW-1185">Reference proteome</keyword>
<name>A0A917CNZ6_9GAMM</name>
<protein>
    <submittedName>
        <fullName evidence="3">Uncharacterized protein</fullName>
    </submittedName>
</protein>
<gene>
    <name evidence="3" type="ORF">GCM10011365_12740</name>
</gene>
<organism evidence="3 4">
    <name type="scientific">Marinicella pacifica</name>
    <dbReference type="NCBI Taxonomy" id="1171543"/>
    <lineage>
        <taxon>Bacteria</taxon>
        <taxon>Pseudomonadati</taxon>
        <taxon>Pseudomonadota</taxon>
        <taxon>Gammaproteobacteria</taxon>
        <taxon>Lysobacterales</taxon>
        <taxon>Marinicellaceae</taxon>
        <taxon>Marinicella</taxon>
    </lineage>
</organism>
<dbReference type="Proteomes" id="UP000605253">
    <property type="component" value="Unassembled WGS sequence"/>
</dbReference>
<keyword evidence="1" id="KW-0812">Transmembrane</keyword>
<keyword evidence="1" id="KW-0472">Membrane</keyword>
<feature type="transmembrane region" description="Helical" evidence="1">
    <location>
        <begin position="175"/>
        <end position="192"/>
    </location>
</feature>
<comment type="caution">
    <text evidence="3">The sequence shown here is derived from an EMBL/GenBank/DDBJ whole genome shotgun (WGS) entry which is preliminary data.</text>
</comment>
<dbReference type="AlphaFoldDB" id="A0A917CNZ6"/>
<evidence type="ECO:0000313" key="3">
    <source>
        <dbReference type="EMBL" id="GGF92939.1"/>
    </source>
</evidence>
<keyword evidence="2" id="KW-0732">Signal</keyword>
<proteinExistence type="predicted"/>
<sequence length="198" mass="22016">MLKIMSVMSLLLTAVIAQAQSDLELIFEADDFLGGLPVNQSGVIRFTVVNHGPDDLISSQELIRIDGFYNYVNSDIGFLIDFQSHDPDCRLAFEHIDPPPPVNNYVLKLLGGIHKNIPSGSAVSCEFTTYVPSVGQSDMLWRIMPMHGILDPDVTNNTQQFTFRGLAESIPVNNYLMLLLFSAVLLLSAWLHRPAKQN</sequence>
<feature type="signal peptide" evidence="2">
    <location>
        <begin position="1"/>
        <end position="19"/>
    </location>
</feature>
<accession>A0A917CNZ6</accession>
<dbReference type="EMBL" id="BMEO01000004">
    <property type="protein sequence ID" value="GGF92939.1"/>
    <property type="molecule type" value="Genomic_DNA"/>
</dbReference>
<keyword evidence="1" id="KW-1133">Transmembrane helix</keyword>
<reference evidence="3" key="2">
    <citation type="submission" date="2020-09" db="EMBL/GenBank/DDBJ databases">
        <authorList>
            <person name="Sun Q."/>
            <person name="Zhou Y."/>
        </authorList>
    </citation>
    <scope>NUCLEOTIDE SEQUENCE</scope>
    <source>
        <strain evidence="3">CGMCC 1.12181</strain>
    </source>
</reference>
<reference evidence="3" key="1">
    <citation type="journal article" date="2014" name="Int. J. Syst. Evol. Microbiol.">
        <title>Complete genome sequence of Corynebacterium casei LMG S-19264T (=DSM 44701T), isolated from a smear-ripened cheese.</title>
        <authorList>
            <consortium name="US DOE Joint Genome Institute (JGI-PGF)"/>
            <person name="Walter F."/>
            <person name="Albersmeier A."/>
            <person name="Kalinowski J."/>
            <person name="Ruckert C."/>
        </authorList>
    </citation>
    <scope>NUCLEOTIDE SEQUENCE</scope>
    <source>
        <strain evidence="3">CGMCC 1.12181</strain>
    </source>
</reference>
<evidence type="ECO:0000313" key="4">
    <source>
        <dbReference type="Proteomes" id="UP000605253"/>
    </source>
</evidence>
<evidence type="ECO:0000256" key="1">
    <source>
        <dbReference type="SAM" id="Phobius"/>
    </source>
</evidence>